<proteinExistence type="predicted"/>
<reference evidence="1 2" key="1">
    <citation type="submission" date="2017-04" db="EMBL/GenBank/DDBJ databases">
        <authorList>
            <person name="Afonso C.L."/>
            <person name="Miller P.J."/>
            <person name="Scott M.A."/>
            <person name="Spackman E."/>
            <person name="Goraichik I."/>
            <person name="Dimitrov K.M."/>
            <person name="Suarez D.L."/>
            <person name="Swayne D.E."/>
        </authorList>
    </citation>
    <scope>NUCLEOTIDE SEQUENCE [LARGE SCALE GENOMIC DNA]</scope>
    <source>
        <strain evidence="1 2">LMG26642</strain>
    </source>
</reference>
<name>A0A1X7N9Q0_9LACT</name>
<evidence type="ECO:0000313" key="1">
    <source>
        <dbReference type="EMBL" id="SMH34291.1"/>
    </source>
</evidence>
<dbReference type="EMBL" id="FXBJ01000002">
    <property type="protein sequence ID" value="SMH34291.1"/>
    <property type="molecule type" value="Genomic_DNA"/>
</dbReference>
<gene>
    <name evidence="1" type="ORF">SAMN04488700_1654</name>
</gene>
<dbReference type="Proteomes" id="UP000193435">
    <property type="component" value="Unassembled WGS sequence"/>
</dbReference>
<dbReference type="OrthoDB" id="2156755at2"/>
<dbReference type="RefSeq" id="WP_085559778.1">
    <property type="nucleotide sequence ID" value="NZ_FOAH01000005.1"/>
</dbReference>
<organism evidence="1 2">
    <name type="scientific">Carnobacterium iners</name>
    <dbReference type="NCBI Taxonomy" id="1073423"/>
    <lineage>
        <taxon>Bacteria</taxon>
        <taxon>Bacillati</taxon>
        <taxon>Bacillota</taxon>
        <taxon>Bacilli</taxon>
        <taxon>Lactobacillales</taxon>
        <taxon>Carnobacteriaceae</taxon>
        <taxon>Carnobacterium</taxon>
    </lineage>
</organism>
<keyword evidence="2" id="KW-1185">Reference proteome</keyword>
<evidence type="ECO:0000313" key="2">
    <source>
        <dbReference type="Proteomes" id="UP000193435"/>
    </source>
</evidence>
<accession>A0A1X7N9Q0</accession>
<dbReference type="AlphaFoldDB" id="A0A1X7N9Q0"/>
<sequence length="86" mass="10203">MKELEQFSEYFSGYIEGKEVVLYYADTRELAHTYEFETEEEAKKFYQLCLNVGEIVEEVPEKKRASAHQVFINESLKNVEYKATTY</sequence>
<protein>
    <submittedName>
        <fullName evidence="1">Uncharacterized protein</fullName>
    </submittedName>
</protein>